<dbReference type="InterPro" id="IPR032856">
    <property type="entry name" value="GDE_N_bis"/>
</dbReference>
<gene>
    <name evidence="3" type="ORF">C7456_10572</name>
</gene>
<keyword evidence="4" id="KW-1185">Reference proteome</keyword>
<dbReference type="Gene3D" id="1.50.10.10">
    <property type="match status" value="1"/>
</dbReference>
<dbReference type="Pfam" id="PF22422">
    <property type="entry name" value="MGH1-like_GH"/>
    <property type="match status" value="1"/>
</dbReference>
<organism evidence="3 4">
    <name type="scientific">Fulvimonas soli</name>
    <dbReference type="NCBI Taxonomy" id="155197"/>
    <lineage>
        <taxon>Bacteria</taxon>
        <taxon>Pseudomonadati</taxon>
        <taxon>Pseudomonadota</taxon>
        <taxon>Gammaproteobacteria</taxon>
        <taxon>Lysobacterales</taxon>
        <taxon>Rhodanobacteraceae</taxon>
        <taxon>Fulvimonas</taxon>
    </lineage>
</organism>
<comment type="caution">
    <text evidence="3">The sequence shown here is derived from an EMBL/GenBank/DDBJ whole genome shotgun (WGS) entry which is preliminary data.</text>
</comment>
<evidence type="ECO:0000313" key="3">
    <source>
        <dbReference type="EMBL" id="PWK88542.1"/>
    </source>
</evidence>
<dbReference type="AlphaFoldDB" id="A0A316I504"/>
<accession>A0A316I504</accession>
<feature type="domain" description="Mannosylglycerate hydrolase MGH1-like glycoside hydrolase" evidence="2">
    <location>
        <begin position="295"/>
        <end position="601"/>
    </location>
</feature>
<protein>
    <submittedName>
        <fullName evidence="3">Glycogen debranching enzyme</fullName>
    </submittedName>
</protein>
<evidence type="ECO:0000313" key="4">
    <source>
        <dbReference type="Proteomes" id="UP000245812"/>
    </source>
</evidence>
<dbReference type="InterPro" id="IPR054491">
    <property type="entry name" value="MGH1-like_GH"/>
</dbReference>
<evidence type="ECO:0000259" key="1">
    <source>
        <dbReference type="Pfam" id="PF14742"/>
    </source>
</evidence>
<dbReference type="RefSeq" id="WP_109723163.1">
    <property type="nucleotide sequence ID" value="NZ_MSZV01000008.1"/>
</dbReference>
<sequence length="712" mass="76900">MAYGLPAEDTAATAPATAAGHARHALKDGDSFQVCDAAGDIAGAADGLYRDGTRVLSRLVLRLDGEAPVLLSAAVGRDNVFFTAHLTHRPLTPLGASAGGDVIHLERTRFLWQARLFERIACVNYGEAPAQLRLEVGFAADFRDMFEVRGAHRAERGRMHAPAAVDGGMLLRYEGLDGLLRDSAVVFSEAPQTLAPERAVFALQLPAHGRRELYLEVGAEPARPGRARFRHAAAQALRAMRRRRRSGARLRSSGRLFNAWLERSRADIALLVSKLPTGPYPYAGIPWFSTPFGRDAIVTALQTLWLDPALARGVLAFLARHQAHETSAFRDSAPGKIMHETRKGEMAAMGELPFGLYYGGIDTTPLFVMLAGAYAERTADDAFVDELWPALLAATAWIERSCDADPDGFLAYARGQQGGLVNQGWKDSADSVFHADGGEAPGPIALVEVQGYAFAALHAMAALAGRRGEAAAAARWRARAQALRAAVERRLWDEALGYYVLARDGRGAPCRVRASNAGHLLYAGLPEAARARRVIEQLRSRAFDGGWGVRTLAGDQPRFNPMSYHNGSVWPHDVALCAAGMARYGARAEAVRLLAETFEAAVHFGMRLPELYCGFLRAPGEPPIAYPVACLPQAWAAGAVFMLLQACLGLHVDAWRGEVVIDRPQLPVGVDRLLVRELEVAGARVDLAFERVGGRVLAARTGGADVRVVARL</sequence>
<dbReference type="Pfam" id="PF14742">
    <property type="entry name" value="GDE_N_bis"/>
    <property type="match status" value="1"/>
</dbReference>
<reference evidence="3 4" key="1">
    <citation type="submission" date="2018-05" db="EMBL/GenBank/DDBJ databases">
        <title>Genomic Encyclopedia of Type Strains, Phase IV (KMG-IV): sequencing the most valuable type-strain genomes for metagenomic binning, comparative biology and taxonomic classification.</title>
        <authorList>
            <person name="Goeker M."/>
        </authorList>
    </citation>
    <scope>NUCLEOTIDE SEQUENCE [LARGE SCALE GENOMIC DNA]</scope>
    <source>
        <strain evidence="3 4">DSM 14263</strain>
    </source>
</reference>
<feature type="domain" description="Putative glycogen debranching enzyme N-terminal" evidence="1">
    <location>
        <begin position="26"/>
        <end position="215"/>
    </location>
</feature>
<dbReference type="SUPFAM" id="SSF48208">
    <property type="entry name" value="Six-hairpin glycosidases"/>
    <property type="match status" value="1"/>
</dbReference>
<dbReference type="InterPro" id="IPR012341">
    <property type="entry name" value="6hp_glycosidase-like_sf"/>
</dbReference>
<dbReference type="GO" id="GO:0005975">
    <property type="term" value="P:carbohydrate metabolic process"/>
    <property type="evidence" value="ECO:0007669"/>
    <property type="project" value="InterPro"/>
</dbReference>
<evidence type="ECO:0000259" key="2">
    <source>
        <dbReference type="Pfam" id="PF22422"/>
    </source>
</evidence>
<dbReference type="InterPro" id="IPR008928">
    <property type="entry name" value="6-hairpin_glycosidase_sf"/>
</dbReference>
<name>A0A316I504_9GAMM</name>
<dbReference type="EMBL" id="QGHC01000005">
    <property type="protein sequence ID" value="PWK88542.1"/>
    <property type="molecule type" value="Genomic_DNA"/>
</dbReference>
<proteinExistence type="predicted"/>
<dbReference type="Proteomes" id="UP000245812">
    <property type="component" value="Unassembled WGS sequence"/>
</dbReference>
<dbReference type="OrthoDB" id="9802524at2"/>